<sequence>MFGLSLLTVEQRTSRVRQDADMLHRRLKLWPERNRQDLRSLLANCTELTRWAAGHTSEPPPLTGCPSDTFVDACCTRSLCMKSIMGFAPKQNRHFDPPNVFARVRCMIGAPPCHRVPERGLEIPCQFVSPEDREVPFCSVRDFYT</sequence>
<dbReference type="HOGENOM" id="CLU_1787286_0_0_1"/>
<dbReference type="AlphaFoldDB" id="G7E3I2"/>
<reference evidence="1 2" key="2">
    <citation type="journal article" date="2012" name="Open Biol.">
        <title>Characteristics of nucleosomes and linker DNA regions on the genome of the basidiomycete Mixia osmundae revealed by mono- and dinucleosome mapping.</title>
        <authorList>
            <person name="Nishida H."/>
            <person name="Kondo S."/>
            <person name="Matsumoto T."/>
            <person name="Suzuki Y."/>
            <person name="Yoshikawa H."/>
            <person name="Taylor T.D."/>
            <person name="Sugiyama J."/>
        </authorList>
    </citation>
    <scope>NUCLEOTIDE SEQUENCE [LARGE SCALE GENOMIC DNA]</scope>
    <source>
        <strain evidence="2">CBS 9802 / IAM 14324 / JCM 22182 / KY 12970</strain>
    </source>
</reference>
<dbReference type="InParanoid" id="G7E3I2"/>
<name>G7E3I2_MIXOS</name>
<protein>
    <submittedName>
        <fullName evidence="1">Uncharacterized protein</fullName>
    </submittedName>
</protein>
<dbReference type="EMBL" id="BABT02000119">
    <property type="protein sequence ID" value="GAA97392.1"/>
    <property type="molecule type" value="Genomic_DNA"/>
</dbReference>
<dbReference type="Proteomes" id="UP000009131">
    <property type="component" value="Unassembled WGS sequence"/>
</dbReference>
<keyword evidence="2" id="KW-1185">Reference proteome</keyword>
<evidence type="ECO:0000313" key="2">
    <source>
        <dbReference type="Proteomes" id="UP000009131"/>
    </source>
</evidence>
<organism evidence="1 2">
    <name type="scientific">Mixia osmundae (strain CBS 9802 / IAM 14324 / JCM 22182 / KY 12970)</name>
    <dbReference type="NCBI Taxonomy" id="764103"/>
    <lineage>
        <taxon>Eukaryota</taxon>
        <taxon>Fungi</taxon>
        <taxon>Dikarya</taxon>
        <taxon>Basidiomycota</taxon>
        <taxon>Pucciniomycotina</taxon>
        <taxon>Mixiomycetes</taxon>
        <taxon>Mixiales</taxon>
        <taxon>Mixiaceae</taxon>
        <taxon>Mixia</taxon>
    </lineage>
</organism>
<gene>
    <name evidence="1" type="primary">Mo04071</name>
    <name evidence="1" type="ORF">E5Q_04071</name>
</gene>
<reference evidence="1 2" key="1">
    <citation type="journal article" date="2011" name="J. Gen. Appl. Microbiol.">
        <title>Draft genome sequencing of the enigmatic basidiomycete Mixia osmundae.</title>
        <authorList>
            <person name="Nishida H."/>
            <person name="Nagatsuka Y."/>
            <person name="Sugiyama J."/>
        </authorList>
    </citation>
    <scope>NUCLEOTIDE SEQUENCE [LARGE SCALE GENOMIC DNA]</scope>
    <source>
        <strain evidence="2">CBS 9802 / IAM 14324 / JCM 22182 / KY 12970</strain>
    </source>
</reference>
<evidence type="ECO:0000313" key="1">
    <source>
        <dbReference type="EMBL" id="GAA97392.1"/>
    </source>
</evidence>
<comment type="caution">
    <text evidence="1">The sequence shown here is derived from an EMBL/GenBank/DDBJ whole genome shotgun (WGS) entry which is preliminary data.</text>
</comment>
<accession>G7E3I2</accession>
<proteinExistence type="predicted"/>